<dbReference type="PANTHER" id="PTHR12497:SF0">
    <property type="entry name" value="TAFAZZIN"/>
    <property type="match status" value="1"/>
</dbReference>
<dbReference type="GO" id="GO:0007007">
    <property type="term" value="P:inner mitochondrial membrane organization"/>
    <property type="evidence" value="ECO:0007669"/>
    <property type="project" value="TreeGrafter"/>
</dbReference>
<keyword evidence="5" id="KW-0999">Mitochondrion inner membrane</keyword>
<dbReference type="GO" id="GO:0005743">
    <property type="term" value="C:mitochondrial inner membrane"/>
    <property type="evidence" value="ECO:0007669"/>
    <property type="project" value="UniProtKB-SubCell"/>
</dbReference>
<dbReference type="SMART" id="SM00563">
    <property type="entry name" value="PlsC"/>
    <property type="match status" value="1"/>
</dbReference>
<dbReference type="InterPro" id="IPR000872">
    <property type="entry name" value="Tafazzin"/>
</dbReference>
<keyword evidence="8" id="KW-0472">Membrane</keyword>
<evidence type="ECO:0000256" key="8">
    <source>
        <dbReference type="ARBA" id="ARBA00023136"/>
    </source>
</evidence>
<evidence type="ECO:0000256" key="11">
    <source>
        <dbReference type="ARBA" id="ARBA00047906"/>
    </source>
</evidence>
<dbReference type="PRINTS" id="PR00979">
    <property type="entry name" value="TAFAZZIN"/>
</dbReference>
<keyword evidence="7" id="KW-0496">Mitochondrion</keyword>
<accession>A0A2T0A3H4</accession>
<dbReference type="GO" id="GO:0005741">
    <property type="term" value="C:mitochondrial outer membrane"/>
    <property type="evidence" value="ECO:0007669"/>
    <property type="project" value="UniProtKB-SubCell"/>
</dbReference>
<evidence type="ECO:0000256" key="4">
    <source>
        <dbReference type="ARBA" id="ARBA00022787"/>
    </source>
</evidence>
<evidence type="ECO:0000256" key="1">
    <source>
        <dbReference type="ARBA" id="ARBA00004137"/>
    </source>
</evidence>
<gene>
    <name evidence="14" type="ORF">AAT19DRAFT_16474</name>
</gene>
<name>A0A2T0A3H4_RHOTO</name>
<dbReference type="Pfam" id="PF01553">
    <property type="entry name" value="Acyltransferase"/>
    <property type="match status" value="1"/>
</dbReference>
<evidence type="ECO:0000256" key="2">
    <source>
        <dbReference type="ARBA" id="ARBA00010524"/>
    </source>
</evidence>
<proteinExistence type="inferred from homology"/>
<evidence type="ECO:0000256" key="3">
    <source>
        <dbReference type="ARBA" id="ARBA00022679"/>
    </source>
</evidence>
<comment type="caution">
    <text evidence="14">The sequence shown here is derived from an EMBL/GenBank/DDBJ whole genome shotgun (WGS) entry which is preliminary data.</text>
</comment>
<feature type="domain" description="Phospholipid/glycerol acyltransferase" evidence="13">
    <location>
        <begin position="63"/>
        <end position="186"/>
    </location>
</feature>
<evidence type="ECO:0000259" key="13">
    <source>
        <dbReference type="SMART" id="SM00563"/>
    </source>
</evidence>
<organism evidence="14 15">
    <name type="scientific">Rhodotorula toruloides</name>
    <name type="common">Yeast</name>
    <name type="synonym">Rhodosporidium toruloides</name>
    <dbReference type="NCBI Taxonomy" id="5286"/>
    <lineage>
        <taxon>Eukaryota</taxon>
        <taxon>Fungi</taxon>
        <taxon>Dikarya</taxon>
        <taxon>Basidiomycota</taxon>
        <taxon>Pucciniomycotina</taxon>
        <taxon>Microbotryomycetes</taxon>
        <taxon>Sporidiobolales</taxon>
        <taxon>Sporidiobolaceae</taxon>
        <taxon>Rhodotorula</taxon>
    </lineage>
</organism>
<dbReference type="EMBL" id="LCTV02000009">
    <property type="protein sequence ID" value="PRQ72550.1"/>
    <property type="molecule type" value="Genomic_DNA"/>
</dbReference>
<dbReference type="InterPro" id="IPR002123">
    <property type="entry name" value="Plipid/glycerol_acylTrfase"/>
</dbReference>
<comment type="subcellular location">
    <subcellularLocation>
        <location evidence="1">Mitochondrion inner membrane</location>
        <topology evidence="1">Peripheral membrane protein</topology>
        <orientation evidence="1">Intermembrane side</orientation>
    </subcellularLocation>
    <subcellularLocation>
        <location evidence="10">Mitochondrion outer membrane</location>
        <topology evidence="10">Peripheral membrane protein</topology>
        <orientation evidence="10">Intermembrane side</orientation>
    </subcellularLocation>
</comment>
<evidence type="ECO:0000313" key="15">
    <source>
        <dbReference type="Proteomes" id="UP000239560"/>
    </source>
</evidence>
<keyword evidence="9 14" id="KW-0012">Acyltransferase</keyword>
<keyword evidence="6" id="KW-0443">Lipid metabolism</keyword>
<dbReference type="CDD" id="cd07989">
    <property type="entry name" value="LPLAT_AGPAT-like"/>
    <property type="match status" value="1"/>
</dbReference>
<comment type="similarity">
    <text evidence="2 12">Belongs to the taffazin family.</text>
</comment>
<dbReference type="OrthoDB" id="193467at2759"/>
<comment type="catalytic activity">
    <reaction evidence="11">
        <text>1'-[1,2-diacyl-sn-glycero-3-phospho],3'-[1-acyl-sn-glycero-3-phospho]-glycerol + a 1,2-diacyl-sn-glycero-3-phosphocholine = a cardiolipin + a 1-acyl-sn-glycero-3-phosphocholine</text>
        <dbReference type="Rhea" id="RHEA:33731"/>
        <dbReference type="ChEBI" id="CHEBI:57643"/>
        <dbReference type="ChEBI" id="CHEBI:58168"/>
        <dbReference type="ChEBI" id="CHEBI:62237"/>
        <dbReference type="ChEBI" id="CHEBI:64743"/>
    </reaction>
    <physiologicalReaction direction="left-to-right" evidence="11">
        <dbReference type="Rhea" id="RHEA:33732"/>
    </physiologicalReaction>
    <physiologicalReaction direction="right-to-left" evidence="11">
        <dbReference type="Rhea" id="RHEA:33733"/>
    </physiologicalReaction>
</comment>
<dbReference type="GO" id="GO:0035965">
    <property type="term" value="P:cardiolipin acyl-chain remodeling"/>
    <property type="evidence" value="ECO:0007669"/>
    <property type="project" value="TreeGrafter"/>
</dbReference>
<sequence>MGSVPLVVGAFSKLFLRAGCREVRVDGLPTFLERLKGERGVLTGASRRAPPCDSQTDLRARAVSNHISVVDEPFMWGCLPLRTFLDSQTLRWTLGASDVMFNGKWDRWFFTKGQVIETFRGKGIYQKAIDEATKKLDKGQWVHIFPEGRIKQENLEELRRFKWGISRMLMECEKMPLIIPVWIKGFEQVMDEPRVWPNYLPRTGKDVSILFGEPLNSTVEPLVQQYRAKYPIPWRPSTYDRPVGQDLQEEPSEIGRMRSEMAEVMRQGLMQLGRRAVEVEKQPPSRITGW</sequence>
<evidence type="ECO:0000256" key="9">
    <source>
        <dbReference type="ARBA" id="ARBA00023315"/>
    </source>
</evidence>
<evidence type="ECO:0000256" key="7">
    <source>
        <dbReference type="ARBA" id="ARBA00023128"/>
    </source>
</evidence>
<dbReference type="AlphaFoldDB" id="A0A2T0A3H4"/>
<dbReference type="GO" id="GO:0047184">
    <property type="term" value="F:1-acylglycerophosphocholine O-acyltransferase activity"/>
    <property type="evidence" value="ECO:0007669"/>
    <property type="project" value="TreeGrafter"/>
</dbReference>
<dbReference type="SUPFAM" id="SSF69593">
    <property type="entry name" value="Glycerol-3-phosphate (1)-acyltransferase"/>
    <property type="match status" value="1"/>
</dbReference>
<protein>
    <recommendedName>
        <fullName evidence="12">Tafazzin family protein</fullName>
    </recommendedName>
</protein>
<evidence type="ECO:0000256" key="5">
    <source>
        <dbReference type="ARBA" id="ARBA00022792"/>
    </source>
</evidence>
<dbReference type="Proteomes" id="UP000239560">
    <property type="component" value="Unassembled WGS sequence"/>
</dbReference>
<reference evidence="14 15" key="1">
    <citation type="journal article" date="2018" name="Elife">
        <title>Functional genomics of lipid metabolism in the oleaginous yeast Rhodosporidium toruloides.</title>
        <authorList>
            <person name="Coradetti S.T."/>
            <person name="Pinel D."/>
            <person name="Geiselman G."/>
            <person name="Ito M."/>
            <person name="Mondo S."/>
            <person name="Reilly M.C."/>
            <person name="Cheng Y.F."/>
            <person name="Bauer S."/>
            <person name="Grigoriev I."/>
            <person name="Gladden J.M."/>
            <person name="Simmons B.A."/>
            <person name="Brem R."/>
            <person name="Arkin A.P."/>
            <person name="Skerker J.M."/>
        </authorList>
    </citation>
    <scope>NUCLEOTIDE SEQUENCE [LARGE SCALE GENOMIC DNA]</scope>
    <source>
        <strain evidence="14 15">NBRC 0880</strain>
    </source>
</reference>
<evidence type="ECO:0000313" key="14">
    <source>
        <dbReference type="EMBL" id="PRQ72550.1"/>
    </source>
</evidence>
<evidence type="ECO:0000256" key="6">
    <source>
        <dbReference type="ARBA" id="ARBA00023098"/>
    </source>
</evidence>
<evidence type="ECO:0000256" key="10">
    <source>
        <dbReference type="ARBA" id="ARBA00024323"/>
    </source>
</evidence>
<dbReference type="PANTHER" id="PTHR12497">
    <property type="entry name" value="TAZ PROTEIN TAFAZZIN"/>
    <property type="match status" value="1"/>
</dbReference>
<evidence type="ECO:0000256" key="12">
    <source>
        <dbReference type="RuleBase" id="RU365062"/>
    </source>
</evidence>
<keyword evidence="3 14" id="KW-0808">Transferase</keyword>
<keyword evidence="4" id="KW-1000">Mitochondrion outer membrane</keyword>